<name>A0A166GY60_DAUCS</name>
<dbReference type="InterPro" id="IPR007572">
    <property type="entry name" value="Uncharacterised_Ycf20"/>
</dbReference>
<dbReference type="PANTHER" id="PTHR43895">
    <property type="entry name" value="CALCIUM/CALMODULIN-DEPENDENT PROTEIN KINASE KINASE-RELATED"/>
    <property type="match status" value="1"/>
</dbReference>
<dbReference type="Gene3D" id="3.30.310.80">
    <property type="entry name" value="Kinase associated domain 1, KA1"/>
    <property type="match status" value="1"/>
</dbReference>
<evidence type="ECO:0000256" key="11">
    <source>
        <dbReference type="ARBA" id="ARBA00047899"/>
    </source>
</evidence>
<comment type="similarity">
    <text evidence="3">Belongs to the ycf20 family.</text>
</comment>
<evidence type="ECO:0000256" key="1">
    <source>
        <dbReference type="ARBA" id="ARBA00001936"/>
    </source>
</evidence>
<keyword evidence="6" id="KW-0808">Transferase</keyword>
<sequence>MLHLSLPIKGIEIPQASFLILRHCITVLNWNKKQIYRCVNRPASNQGNMLFSFPQKSSHTRRRDWKVALALNTGGAPGNGSQENLNSDGPGLGQTRLGRLFSAGGRQLLAKLNSTRKNIPMKIFLLLLGFYTANALATILGQTGDWDVLVAGVVVAAIEGIGMLMYRKPSSPSTVRQQSLIMMTHKCPSSQDKSQNIVGNLQIAIQPSGVERMSSSRGAKKAGAARMRVGKYEIGKTLGEGSFGKVKYGRHVETGRSVAIKIIARDHVLRHKMVDQIKREISTMKLIEHPNVINLVEVMASKTKIFLVLEYVDGGELFDKIPENLLLDSSGTLKVSDFGLSALSQQQREDGLLHTACGTPNYVAPEIQNADFTCPPWFSPEATKLIKHILEPNPSKRITVPKILKNTWFRKGYKAPNFEKEANVMNLDDVDAVFNSTEENLVTEKKEKPESLNAFELISKTQNLENLFEKQKGLFHRETSFASKCPPNEIMSKIEQAAKPLGFNVHKRNYKMKLQGDETGRKGHLAVATEVFEVAPSLHMVELRKVGGDTLEFHKFYKNFSTGLEDIVWTTEQNQDEKK</sequence>
<dbReference type="Gene3D" id="3.30.200.20">
    <property type="entry name" value="Phosphorylase Kinase, domain 1"/>
    <property type="match status" value="1"/>
</dbReference>
<evidence type="ECO:0000256" key="4">
    <source>
        <dbReference type="ARBA" id="ARBA00012513"/>
    </source>
</evidence>
<dbReference type="InterPro" id="IPR004041">
    <property type="entry name" value="NAF_dom"/>
</dbReference>
<dbReference type="STRING" id="79200.A0A166GY60"/>
<evidence type="ECO:0000256" key="2">
    <source>
        <dbReference type="ARBA" id="ARBA00006234"/>
    </source>
</evidence>
<feature type="domain" description="Protein kinase" evidence="14">
    <location>
        <begin position="232"/>
        <end position="527"/>
    </location>
</feature>
<dbReference type="Pfam" id="PF00069">
    <property type="entry name" value="Pkinase"/>
    <property type="match status" value="2"/>
</dbReference>
<dbReference type="EC" id="2.7.11.1" evidence="4"/>
<dbReference type="InterPro" id="IPR017441">
    <property type="entry name" value="Protein_kinase_ATP_BS"/>
</dbReference>
<evidence type="ECO:0000256" key="5">
    <source>
        <dbReference type="ARBA" id="ARBA00022527"/>
    </source>
</evidence>
<dbReference type="FunFam" id="3.30.310.80:FF:000002">
    <property type="entry name" value="Non-specific serine/threonine protein kinase"/>
    <property type="match status" value="1"/>
</dbReference>
<keyword evidence="10" id="KW-0464">Manganese</keyword>
<keyword evidence="9 13" id="KW-0067">ATP-binding</keyword>
<dbReference type="PROSITE" id="PS50011">
    <property type="entry name" value="PROTEIN_KINASE_DOM"/>
    <property type="match status" value="1"/>
</dbReference>
<dbReference type="AlphaFoldDB" id="A0A166GY60"/>
<comment type="caution">
    <text evidence="16">The sequence shown here is derived from an EMBL/GenBank/DDBJ whole genome shotgun (WGS) entry which is preliminary data.</text>
</comment>
<comment type="catalytic activity">
    <reaction evidence="12">
        <text>L-seryl-[protein] + ATP = O-phospho-L-seryl-[protein] + ADP + H(+)</text>
        <dbReference type="Rhea" id="RHEA:17989"/>
        <dbReference type="Rhea" id="RHEA-COMP:9863"/>
        <dbReference type="Rhea" id="RHEA-COMP:11604"/>
        <dbReference type="ChEBI" id="CHEBI:15378"/>
        <dbReference type="ChEBI" id="CHEBI:29999"/>
        <dbReference type="ChEBI" id="CHEBI:30616"/>
        <dbReference type="ChEBI" id="CHEBI:83421"/>
        <dbReference type="ChEBI" id="CHEBI:456216"/>
        <dbReference type="EC" id="2.7.11.1"/>
    </reaction>
</comment>
<protein>
    <recommendedName>
        <fullName evidence="4">non-specific serine/threonine protein kinase</fullName>
        <ecNumber evidence="4">2.7.11.1</ecNumber>
    </recommendedName>
</protein>
<evidence type="ECO:0000313" key="16">
    <source>
        <dbReference type="EMBL" id="KZN09489.1"/>
    </source>
</evidence>
<dbReference type="GO" id="GO:0007165">
    <property type="term" value="P:signal transduction"/>
    <property type="evidence" value="ECO:0007669"/>
    <property type="project" value="InterPro"/>
</dbReference>
<dbReference type="FunFam" id="3.30.200.20:FF:000096">
    <property type="entry name" value="Non-specific serine/threonine protein kinase"/>
    <property type="match status" value="1"/>
</dbReference>
<dbReference type="PROSITE" id="PS00107">
    <property type="entry name" value="PROTEIN_KINASE_ATP"/>
    <property type="match status" value="1"/>
</dbReference>
<evidence type="ECO:0000256" key="9">
    <source>
        <dbReference type="ARBA" id="ARBA00022840"/>
    </source>
</evidence>
<evidence type="ECO:0000256" key="10">
    <source>
        <dbReference type="ARBA" id="ARBA00023211"/>
    </source>
</evidence>
<dbReference type="PANTHER" id="PTHR43895:SF145">
    <property type="entry name" value="CBL-INTERACTING SERINE_THREONINE-PROTEIN KINASE 9"/>
    <property type="match status" value="1"/>
</dbReference>
<evidence type="ECO:0000256" key="3">
    <source>
        <dbReference type="ARBA" id="ARBA00009846"/>
    </source>
</evidence>
<dbReference type="InterPro" id="IPR000719">
    <property type="entry name" value="Prot_kinase_dom"/>
</dbReference>
<dbReference type="GO" id="GO:0004674">
    <property type="term" value="F:protein serine/threonine kinase activity"/>
    <property type="evidence" value="ECO:0007669"/>
    <property type="project" value="UniProtKB-KW"/>
</dbReference>
<dbReference type="EMBL" id="LNRQ01000001">
    <property type="protein sequence ID" value="KZN09489.1"/>
    <property type="molecule type" value="Genomic_DNA"/>
</dbReference>
<accession>A0A166GY60</accession>
<dbReference type="Pfam" id="PF04483">
    <property type="entry name" value="DUF565"/>
    <property type="match status" value="1"/>
</dbReference>
<dbReference type="Gene3D" id="1.10.510.10">
    <property type="entry name" value="Transferase(Phosphotransferase) domain 1"/>
    <property type="match status" value="2"/>
</dbReference>
<gene>
    <name evidence="16" type="ORF">DCAR_002145</name>
</gene>
<dbReference type="Pfam" id="PF03822">
    <property type="entry name" value="NAF"/>
    <property type="match status" value="1"/>
</dbReference>
<proteinExistence type="inferred from homology"/>
<keyword evidence="8" id="KW-0418">Kinase</keyword>
<comment type="similarity">
    <text evidence="2">Belongs to the protein kinase superfamily. CAMK Ser/Thr protein kinase family. SNF1 subfamily.</text>
</comment>
<evidence type="ECO:0000256" key="13">
    <source>
        <dbReference type="PROSITE-ProRule" id="PRU10141"/>
    </source>
</evidence>
<dbReference type="PROSITE" id="PS50816">
    <property type="entry name" value="NAF"/>
    <property type="match status" value="1"/>
</dbReference>
<feature type="binding site" evidence="13">
    <location>
        <position position="261"/>
    </location>
    <ligand>
        <name>ATP</name>
        <dbReference type="ChEBI" id="CHEBI:30616"/>
    </ligand>
</feature>
<keyword evidence="7 13" id="KW-0547">Nucleotide-binding</keyword>
<organism evidence="16">
    <name type="scientific">Daucus carota subsp. sativus</name>
    <name type="common">Carrot</name>
    <dbReference type="NCBI Taxonomy" id="79200"/>
    <lineage>
        <taxon>Eukaryota</taxon>
        <taxon>Viridiplantae</taxon>
        <taxon>Streptophyta</taxon>
        <taxon>Embryophyta</taxon>
        <taxon>Tracheophyta</taxon>
        <taxon>Spermatophyta</taxon>
        <taxon>Magnoliopsida</taxon>
        <taxon>eudicotyledons</taxon>
        <taxon>Gunneridae</taxon>
        <taxon>Pentapetalae</taxon>
        <taxon>asterids</taxon>
        <taxon>campanulids</taxon>
        <taxon>Apiales</taxon>
        <taxon>Apiaceae</taxon>
        <taxon>Apioideae</taxon>
        <taxon>Scandiceae</taxon>
        <taxon>Daucinae</taxon>
        <taxon>Daucus</taxon>
        <taxon>Daucus sect. Daucus</taxon>
    </lineage>
</organism>
<evidence type="ECO:0000256" key="8">
    <source>
        <dbReference type="ARBA" id="ARBA00022777"/>
    </source>
</evidence>
<dbReference type="SUPFAM" id="SSF56112">
    <property type="entry name" value="Protein kinase-like (PK-like)"/>
    <property type="match status" value="1"/>
</dbReference>
<evidence type="ECO:0000256" key="7">
    <source>
        <dbReference type="ARBA" id="ARBA00022741"/>
    </source>
</evidence>
<comment type="catalytic activity">
    <reaction evidence="11">
        <text>L-threonyl-[protein] + ATP = O-phospho-L-threonyl-[protein] + ADP + H(+)</text>
        <dbReference type="Rhea" id="RHEA:46608"/>
        <dbReference type="Rhea" id="RHEA-COMP:11060"/>
        <dbReference type="Rhea" id="RHEA-COMP:11605"/>
        <dbReference type="ChEBI" id="CHEBI:15378"/>
        <dbReference type="ChEBI" id="CHEBI:30013"/>
        <dbReference type="ChEBI" id="CHEBI:30616"/>
        <dbReference type="ChEBI" id="CHEBI:61977"/>
        <dbReference type="ChEBI" id="CHEBI:456216"/>
        <dbReference type="EC" id="2.7.11.1"/>
    </reaction>
</comment>
<keyword evidence="5" id="KW-0723">Serine/threonine-protein kinase</keyword>
<reference evidence="16" key="1">
    <citation type="journal article" date="2016" name="Nat. Genet.">
        <title>A high-quality carrot genome assembly provides new insights into carotenoid accumulation and asterid genome evolution.</title>
        <authorList>
            <person name="Iorizzo M."/>
            <person name="Ellison S."/>
            <person name="Senalik D."/>
            <person name="Zeng P."/>
            <person name="Satapoomin P."/>
            <person name="Huang J."/>
            <person name="Bowman M."/>
            <person name="Iovene M."/>
            <person name="Sanseverino W."/>
            <person name="Cavagnaro P."/>
            <person name="Yildiz M."/>
            <person name="Macko-Podgorni A."/>
            <person name="Moranska E."/>
            <person name="Grzebelus E."/>
            <person name="Grzebelus D."/>
            <person name="Ashrafi H."/>
            <person name="Zheng Z."/>
            <person name="Cheng S."/>
            <person name="Spooner D."/>
            <person name="Van Deynze A."/>
            <person name="Simon P."/>
        </authorList>
    </citation>
    <scope>NUCLEOTIDE SEQUENCE [LARGE SCALE GENOMIC DNA]</scope>
    <source>
        <tissue evidence="16">Leaf</tissue>
    </source>
</reference>
<evidence type="ECO:0000256" key="6">
    <source>
        <dbReference type="ARBA" id="ARBA00022679"/>
    </source>
</evidence>
<dbReference type="Gramene" id="KZN09489">
    <property type="protein sequence ID" value="KZN09489"/>
    <property type="gene ID" value="DCAR_002145"/>
</dbReference>
<feature type="domain" description="NAF" evidence="15">
    <location>
        <begin position="447"/>
        <end position="469"/>
    </location>
</feature>
<evidence type="ECO:0000259" key="15">
    <source>
        <dbReference type="PROSITE" id="PS50816"/>
    </source>
</evidence>
<evidence type="ECO:0000256" key="12">
    <source>
        <dbReference type="ARBA" id="ARBA00048679"/>
    </source>
</evidence>
<evidence type="ECO:0000259" key="14">
    <source>
        <dbReference type="PROSITE" id="PS50011"/>
    </source>
</evidence>
<dbReference type="GO" id="GO:0005524">
    <property type="term" value="F:ATP binding"/>
    <property type="evidence" value="ECO:0007669"/>
    <property type="project" value="UniProtKB-UniRule"/>
</dbReference>
<dbReference type="CDD" id="cd12195">
    <property type="entry name" value="CIPK_C"/>
    <property type="match status" value="1"/>
</dbReference>
<dbReference type="InterPro" id="IPR011009">
    <property type="entry name" value="Kinase-like_dom_sf"/>
</dbReference>
<dbReference type="InterPro" id="IPR018451">
    <property type="entry name" value="NAF/FISL_domain"/>
</dbReference>
<comment type="cofactor">
    <cofactor evidence="1">
        <name>Mn(2+)</name>
        <dbReference type="ChEBI" id="CHEBI:29035"/>
    </cofactor>
</comment>